<organism evidence="4 5">
    <name type="scientific">Pseudonocardia humida</name>
    <dbReference type="NCBI Taxonomy" id="2800819"/>
    <lineage>
        <taxon>Bacteria</taxon>
        <taxon>Bacillati</taxon>
        <taxon>Actinomycetota</taxon>
        <taxon>Actinomycetes</taxon>
        <taxon>Pseudonocardiales</taxon>
        <taxon>Pseudonocardiaceae</taxon>
        <taxon>Pseudonocardia</taxon>
    </lineage>
</organism>
<name>A0ABT1A414_9PSEU</name>
<keyword evidence="2" id="KW-0472">Membrane</keyword>
<keyword evidence="2" id="KW-0812">Transmembrane</keyword>
<keyword evidence="2" id="KW-1133">Transmembrane helix</keyword>
<dbReference type="Proteomes" id="UP001165283">
    <property type="component" value="Unassembled WGS sequence"/>
</dbReference>
<sequence length="272" mass="27570">MTTGSDRNGIPGRPGGTATRRPGDADAPDGPGRAAAAKAAAARTAAALNPRPARVRPYQRRRRGPIIVVVAFLALVAAGTWVTVLSTASDGFGDGTCPPPVAGPPPGETVERSALYAVAPAPVSAVRVQVRNAGGQRQQANLVAAELEELGFARSAPPGNDPFYPEGDMECVGQLRFGAAGEAAASTMALVLPCVELIRDGRPDDSVEVSVGTAFGDLSPARPVRDALDQLTNDAGGSDGAANADPDAADAGPPPVPSVDPTLLEQARETIC</sequence>
<evidence type="ECO:0000313" key="4">
    <source>
        <dbReference type="EMBL" id="MCO1657728.1"/>
    </source>
</evidence>
<evidence type="ECO:0000259" key="3">
    <source>
        <dbReference type="Pfam" id="PF13399"/>
    </source>
</evidence>
<gene>
    <name evidence="4" type="primary">cei</name>
    <name evidence="4" type="ORF">KDL28_21945</name>
</gene>
<dbReference type="RefSeq" id="WP_252441376.1">
    <property type="nucleotide sequence ID" value="NZ_JAGSOV010000046.1"/>
</dbReference>
<feature type="compositionally biased region" description="Low complexity" evidence="1">
    <location>
        <begin position="233"/>
        <end position="251"/>
    </location>
</feature>
<reference evidence="4" key="1">
    <citation type="submission" date="2021-04" db="EMBL/GenBank/DDBJ databases">
        <title>Pseudonocardia sp. nov., isolated from sandy soil of mangrove forest.</title>
        <authorList>
            <person name="Zan Z."/>
            <person name="Huang R."/>
            <person name="Liu W."/>
        </authorList>
    </citation>
    <scope>NUCLEOTIDE SEQUENCE</scope>
    <source>
        <strain evidence="4">S2-4</strain>
    </source>
</reference>
<evidence type="ECO:0000256" key="1">
    <source>
        <dbReference type="SAM" id="MobiDB-lite"/>
    </source>
</evidence>
<dbReference type="EMBL" id="JAGSOV010000046">
    <property type="protein sequence ID" value="MCO1657728.1"/>
    <property type="molecule type" value="Genomic_DNA"/>
</dbReference>
<comment type="caution">
    <text evidence="4">The sequence shown here is derived from an EMBL/GenBank/DDBJ whole genome shotgun (WGS) entry which is preliminary data.</text>
</comment>
<protein>
    <submittedName>
        <fullName evidence="4">Envelope integrity protein Cei</fullName>
    </submittedName>
</protein>
<accession>A0ABT1A414</accession>
<evidence type="ECO:0000256" key="2">
    <source>
        <dbReference type="SAM" id="Phobius"/>
    </source>
</evidence>
<feature type="transmembrane region" description="Helical" evidence="2">
    <location>
        <begin position="64"/>
        <end position="84"/>
    </location>
</feature>
<dbReference type="Pfam" id="PF13399">
    <property type="entry name" value="LytR_C"/>
    <property type="match status" value="1"/>
</dbReference>
<evidence type="ECO:0000313" key="5">
    <source>
        <dbReference type="Proteomes" id="UP001165283"/>
    </source>
</evidence>
<feature type="region of interest" description="Disordered" evidence="1">
    <location>
        <begin position="221"/>
        <end position="272"/>
    </location>
</feature>
<keyword evidence="5" id="KW-1185">Reference proteome</keyword>
<feature type="domain" description="LytR/CpsA/Psr regulator C-terminal" evidence="3">
    <location>
        <begin position="126"/>
        <end position="215"/>
    </location>
</feature>
<proteinExistence type="predicted"/>
<dbReference type="InterPro" id="IPR027381">
    <property type="entry name" value="LytR/CpsA/Psr_C"/>
</dbReference>
<dbReference type="NCBIfam" id="NF035953">
    <property type="entry name" value="integrity_Cei"/>
    <property type="match status" value="1"/>
</dbReference>
<feature type="region of interest" description="Disordered" evidence="1">
    <location>
        <begin position="1"/>
        <end position="47"/>
    </location>
</feature>
<feature type="compositionally biased region" description="Low complexity" evidence="1">
    <location>
        <begin position="28"/>
        <end position="47"/>
    </location>
</feature>